<proteinExistence type="predicted"/>
<dbReference type="Pfam" id="PF08268">
    <property type="entry name" value="FBA_3"/>
    <property type="match status" value="1"/>
</dbReference>
<feature type="region of interest" description="Disordered" evidence="1">
    <location>
        <begin position="1"/>
        <end position="23"/>
    </location>
</feature>
<dbReference type="EMBL" id="SDMP01000028">
    <property type="protein sequence ID" value="RYQ79012.1"/>
    <property type="molecule type" value="Genomic_DNA"/>
</dbReference>
<evidence type="ECO:0000259" key="2">
    <source>
        <dbReference type="PROSITE" id="PS50181"/>
    </source>
</evidence>
<dbReference type="InterPro" id="IPR013187">
    <property type="entry name" value="F-box-assoc_dom_typ3"/>
</dbReference>
<protein>
    <recommendedName>
        <fullName evidence="2">F-box domain-containing protein</fullName>
    </recommendedName>
</protein>
<evidence type="ECO:0000313" key="3">
    <source>
        <dbReference type="EMBL" id="RYQ79012.1"/>
    </source>
</evidence>
<dbReference type="Proteomes" id="UP000289738">
    <property type="component" value="Unassembled WGS sequence"/>
</dbReference>
<dbReference type="InterPro" id="IPR001810">
    <property type="entry name" value="F-box_dom"/>
</dbReference>
<dbReference type="InterPro" id="IPR050796">
    <property type="entry name" value="SCF_F-box_component"/>
</dbReference>
<reference evidence="3 4" key="1">
    <citation type="submission" date="2019-01" db="EMBL/GenBank/DDBJ databases">
        <title>Sequencing of cultivated peanut Arachis hypogaea provides insights into genome evolution and oil improvement.</title>
        <authorList>
            <person name="Chen X."/>
        </authorList>
    </citation>
    <scope>NUCLEOTIDE SEQUENCE [LARGE SCALE GENOMIC DNA]</scope>
    <source>
        <strain evidence="4">cv. Fuhuasheng</strain>
        <tissue evidence="3">Leaves</tissue>
    </source>
</reference>
<sequence length="477" mass="56065">MSDPHDEFKGKNVLIERKKSKDPSEITSKYSMSIETYKDILGECRRKLFEVRSRRARPHLDDKVSPMSLKRSYASRLLYLGMDWLSHLFPGPTRFSWVKLRKSINELLPLELLQAILVRVPAKHLFPLRFVSKLWLSLISDPTFVEFHFHHTSEFTIPSYFFAHNDQLVGSVDLHALFHGGATLDTSIEKFSLPFPWKKNTRSNLLVLGSCRGFVLLRHYPYYIILWNPVTQSHKKISYYNAVKKNNIIHGIGYDASNDDYVIVIFSKENQPHCFSLRTNSWTKIDVAPPTPLITYEFIPWGLFFNGAIHWLSYRPSNRDILIFDVKKRRFSKIPLPEQKLTWWPSKLVILGGCLALNFFDYRDNNKRTQVWVLKKYKVPSSWILLYEIPHHCISLFLSNYSDVIVLDRVTMNFAKYKLEGERVQCFKYFNYSFCHVIAFEHISTVYTPSLATLPSCDKKKWKNEDIKFVKDDWNPT</sequence>
<name>A0A444WP88_ARAHY</name>
<keyword evidence="4" id="KW-1185">Reference proteome</keyword>
<dbReference type="InterPro" id="IPR017451">
    <property type="entry name" value="F-box-assoc_interact_dom"/>
</dbReference>
<organism evidence="3 4">
    <name type="scientific">Arachis hypogaea</name>
    <name type="common">Peanut</name>
    <dbReference type="NCBI Taxonomy" id="3818"/>
    <lineage>
        <taxon>Eukaryota</taxon>
        <taxon>Viridiplantae</taxon>
        <taxon>Streptophyta</taxon>
        <taxon>Embryophyta</taxon>
        <taxon>Tracheophyta</taxon>
        <taxon>Spermatophyta</taxon>
        <taxon>Magnoliopsida</taxon>
        <taxon>eudicotyledons</taxon>
        <taxon>Gunneridae</taxon>
        <taxon>Pentapetalae</taxon>
        <taxon>rosids</taxon>
        <taxon>fabids</taxon>
        <taxon>Fabales</taxon>
        <taxon>Fabaceae</taxon>
        <taxon>Papilionoideae</taxon>
        <taxon>50 kb inversion clade</taxon>
        <taxon>dalbergioids sensu lato</taxon>
        <taxon>Dalbergieae</taxon>
        <taxon>Pterocarpus clade</taxon>
        <taxon>Arachis</taxon>
    </lineage>
</organism>
<dbReference type="SUPFAM" id="SSF81383">
    <property type="entry name" value="F-box domain"/>
    <property type="match status" value="1"/>
</dbReference>
<dbReference type="AlphaFoldDB" id="A0A444WP88"/>
<feature type="domain" description="F-box" evidence="2">
    <location>
        <begin position="102"/>
        <end position="152"/>
    </location>
</feature>
<dbReference type="SMART" id="SM00256">
    <property type="entry name" value="FBOX"/>
    <property type="match status" value="1"/>
</dbReference>
<evidence type="ECO:0000256" key="1">
    <source>
        <dbReference type="SAM" id="MobiDB-lite"/>
    </source>
</evidence>
<dbReference type="PANTHER" id="PTHR31672">
    <property type="entry name" value="BNACNNG10540D PROTEIN"/>
    <property type="match status" value="1"/>
</dbReference>
<dbReference type="NCBIfam" id="TIGR01640">
    <property type="entry name" value="F_box_assoc_1"/>
    <property type="match status" value="1"/>
</dbReference>
<dbReference type="PROSITE" id="PS50181">
    <property type="entry name" value="FBOX"/>
    <property type="match status" value="1"/>
</dbReference>
<comment type="caution">
    <text evidence="3">The sequence shown here is derived from an EMBL/GenBank/DDBJ whole genome shotgun (WGS) entry which is preliminary data.</text>
</comment>
<dbReference type="SUPFAM" id="SSF50965">
    <property type="entry name" value="Galactose oxidase, central domain"/>
    <property type="match status" value="1"/>
</dbReference>
<dbReference type="Pfam" id="PF00646">
    <property type="entry name" value="F-box"/>
    <property type="match status" value="1"/>
</dbReference>
<dbReference type="InterPro" id="IPR036047">
    <property type="entry name" value="F-box-like_dom_sf"/>
</dbReference>
<accession>A0A444WP88</accession>
<dbReference type="PANTHER" id="PTHR31672:SF13">
    <property type="entry name" value="F-BOX PROTEIN CPR30-LIKE"/>
    <property type="match status" value="1"/>
</dbReference>
<gene>
    <name evidence="3" type="ORF">Ahy_Scaffold8g108491</name>
</gene>
<evidence type="ECO:0000313" key="4">
    <source>
        <dbReference type="Proteomes" id="UP000289738"/>
    </source>
</evidence>
<dbReference type="InterPro" id="IPR011043">
    <property type="entry name" value="Gal_Oxase/kelch_b-propeller"/>
</dbReference>